<evidence type="ECO:0000313" key="4">
    <source>
        <dbReference type="EMBL" id="MCZ0864137.1"/>
    </source>
</evidence>
<dbReference type="Pfam" id="PF00498">
    <property type="entry name" value="FHA"/>
    <property type="match status" value="1"/>
</dbReference>
<dbReference type="InterPro" id="IPR050923">
    <property type="entry name" value="Cell_Proc_Reg/RNA_Proc"/>
</dbReference>
<feature type="transmembrane region" description="Helical" evidence="2">
    <location>
        <begin position="159"/>
        <end position="180"/>
    </location>
</feature>
<dbReference type="Gene3D" id="2.60.200.20">
    <property type="match status" value="1"/>
</dbReference>
<name>A0A9J6RIG4_9GAMM</name>
<accession>A0A9J6RIG4</accession>
<dbReference type="InterPro" id="IPR008984">
    <property type="entry name" value="SMAD_FHA_dom_sf"/>
</dbReference>
<keyword evidence="2" id="KW-0472">Membrane</keyword>
<dbReference type="InterPro" id="IPR000253">
    <property type="entry name" value="FHA_dom"/>
</dbReference>
<dbReference type="Proteomes" id="UP001069090">
    <property type="component" value="Unassembled WGS sequence"/>
</dbReference>
<organism evidence="4 5">
    <name type="scientific">Dasania phycosphaerae</name>
    <dbReference type="NCBI Taxonomy" id="2950436"/>
    <lineage>
        <taxon>Bacteria</taxon>
        <taxon>Pseudomonadati</taxon>
        <taxon>Pseudomonadota</taxon>
        <taxon>Gammaproteobacteria</taxon>
        <taxon>Cellvibrionales</taxon>
        <taxon>Spongiibacteraceae</taxon>
        <taxon>Dasania</taxon>
    </lineage>
</organism>
<comment type="caution">
    <text evidence="4">The sequence shown here is derived from an EMBL/GenBank/DDBJ whole genome shotgun (WGS) entry which is preliminary data.</text>
</comment>
<evidence type="ECO:0000256" key="2">
    <source>
        <dbReference type="SAM" id="Phobius"/>
    </source>
</evidence>
<feature type="domain" description="FHA" evidence="3">
    <location>
        <begin position="27"/>
        <end position="76"/>
    </location>
</feature>
<feature type="region of interest" description="Disordered" evidence="1">
    <location>
        <begin position="113"/>
        <end position="152"/>
    </location>
</feature>
<protein>
    <submittedName>
        <fullName evidence="4">FHA domain-containing protein</fullName>
    </submittedName>
</protein>
<dbReference type="PANTHER" id="PTHR23308">
    <property type="entry name" value="NUCLEAR INHIBITOR OF PROTEIN PHOSPHATASE-1"/>
    <property type="match status" value="1"/>
</dbReference>
<keyword evidence="2" id="KW-0812">Transmembrane</keyword>
<reference evidence="4 5" key="1">
    <citation type="submission" date="2022-12" db="EMBL/GenBank/DDBJ databases">
        <title>Dasania phycosphaerae sp. nov., isolated from particulate material of the south coast of Korea.</title>
        <authorList>
            <person name="Jiang Y."/>
        </authorList>
    </citation>
    <scope>NUCLEOTIDE SEQUENCE [LARGE SCALE GENOMIC DNA]</scope>
    <source>
        <strain evidence="4 5">GY-19</strain>
    </source>
</reference>
<sequence length="183" mass="19905">MNNQKEWQLVANGDWLKGQVFPLAQHTVLGRDSECDITIPGTHLSRRHAEIAISGNKLLVKDLGSSNGTFVNGKQVSQAELLPGDQIQFDVLTFSVEGPGEQQDINATMIRPAIQPKAKPKPLSSEIPAEKKQWKTKPTSPGNRSENDHYNPSKKIKNALISALCICTVAAVLAGIGFLITQL</sequence>
<gene>
    <name evidence="4" type="ORF">O0V09_02925</name>
</gene>
<dbReference type="CDD" id="cd00060">
    <property type="entry name" value="FHA"/>
    <property type="match status" value="1"/>
</dbReference>
<proteinExistence type="predicted"/>
<evidence type="ECO:0000313" key="5">
    <source>
        <dbReference type="Proteomes" id="UP001069090"/>
    </source>
</evidence>
<dbReference type="AlphaFoldDB" id="A0A9J6RIG4"/>
<dbReference type="EMBL" id="JAPTGG010000002">
    <property type="protein sequence ID" value="MCZ0864137.1"/>
    <property type="molecule type" value="Genomic_DNA"/>
</dbReference>
<dbReference type="PROSITE" id="PS50006">
    <property type="entry name" value="FHA_DOMAIN"/>
    <property type="match status" value="1"/>
</dbReference>
<dbReference type="RefSeq" id="WP_258330294.1">
    <property type="nucleotide sequence ID" value="NZ_JAPTGG010000002.1"/>
</dbReference>
<dbReference type="SMART" id="SM00240">
    <property type="entry name" value="FHA"/>
    <property type="match status" value="1"/>
</dbReference>
<evidence type="ECO:0000259" key="3">
    <source>
        <dbReference type="PROSITE" id="PS50006"/>
    </source>
</evidence>
<evidence type="ECO:0000256" key="1">
    <source>
        <dbReference type="SAM" id="MobiDB-lite"/>
    </source>
</evidence>
<keyword evidence="5" id="KW-1185">Reference proteome</keyword>
<dbReference type="SUPFAM" id="SSF49879">
    <property type="entry name" value="SMAD/FHA domain"/>
    <property type="match status" value="1"/>
</dbReference>
<keyword evidence="2" id="KW-1133">Transmembrane helix</keyword>